<comment type="similarity">
    <text evidence="1">Belongs to the TRAFAC class TrmE-Era-EngA-EngB-Septin-like GTPase superfamily. AIG1/Toc34/Toc159-like paraseptin GTPase family. IAN subfamily.</text>
</comment>
<comment type="caution">
    <text evidence="6">The sequence shown here is derived from an EMBL/GenBank/DDBJ whole genome shotgun (WGS) entry which is preliminary data.</text>
</comment>
<dbReference type="InterPro" id="IPR027417">
    <property type="entry name" value="P-loop_NTPase"/>
</dbReference>
<evidence type="ECO:0000256" key="1">
    <source>
        <dbReference type="ARBA" id="ARBA00008535"/>
    </source>
</evidence>
<proteinExistence type="inferred from homology"/>
<sequence length="580" mass="66096">MAFQRKSAVFTLENNSSDYRHMKIGNTFDCVSCKPCDVLPAEQCSGIVKEPVTTYNWNIIEVKNKKSLHAAFGFKNTMSLKVSAGQINADSMVSFERSLSDESDKTWLMFDCKYETMKETLPSKPSRDEHGNYGTHYVRSLVRGGKVLILCQLSSNKSIQSCKNKLDQATAFNVAANQKLSLDQNASSESQDDFVNIHFYSSVRTTKQPTTSSEVYSFIRTFRKELDKETNFEPVQFELCPFEIGDSEDYTCNFKEFYESYEDALDTDRNFSEFINSDTISKLDENGRKLMHGYRRKVQEILSGLNETVFKANMERLGTDAGMSLKDYKDFINDNATEALSMKTLFDKFKVKLSGGVDRLERLLPTTTKVPLHDLTVLVVGHTGSGKTALVQFLVTGRLDGGSRSTESGTEKFEKVETVFEDKKITYLDTPGFYDTNSDKKSLSIEEIKKAFEAARSGCEIVLFVVNVQHSKWKTQKVFNDLKYYHGTDIVKHMIVVFTFVEAQKEKKVDLDRLKNDEKWKDTLAECGNRAIGIDSAEMTTQQEHHQVLKCLSTMMNRLYLDNDNKAYMPPPQSWWCTVL</sequence>
<dbReference type="SUPFAM" id="SSF52540">
    <property type="entry name" value="P-loop containing nucleoside triphosphate hydrolases"/>
    <property type="match status" value="1"/>
</dbReference>
<evidence type="ECO:0000259" key="5">
    <source>
        <dbReference type="Pfam" id="PF04548"/>
    </source>
</evidence>
<dbReference type="AlphaFoldDB" id="A0A9Q1BRK5"/>
<name>A0A9Q1BRK5_HOLLE</name>
<reference evidence="6" key="1">
    <citation type="submission" date="2021-10" db="EMBL/GenBank/DDBJ databases">
        <title>Tropical sea cucumber genome reveals ecological adaptation and Cuvierian tubules defense mechanism.</title>
        <authorList>
            <person name="Chen T."/>
        </authorList>
    </citation>
    <scope>NUCLEOTIDE SEQUENCE</scope>
    <source>
        <strain evidence="6">Nanhai2018</strain>
        <tissue evidence="6">Muscle</tissue>
    </source>
</reference>
<organism evidence="6 7">
    <name type="scientific">Holothuria leucospilota</name>
    <name type="common">Black long sea cucumber</name>
    <name type="synonym">Mertensiothuria leucospilota</name>
    <dbReference type="NCBI Taxonomy" id="206669"/>
    <lineage>
        <taxon>Eukaryota</taxon>
        <taxon>Metazoa</taxon>
        <taxon>Echinodermata</taxon>
        <taxon>Eleutherozoa</taxon>
        <taxon>Echinozoa</taxon>
        <taxon>Holothuroidea</taxon>
        <taxon>Aspidochirotacea</taxon>
        <taxon>Aspidochirotida</taxon>
        <taxon>Holothuriidae</taxon>
        <taxon>Holothuria</taxon>
    </lineage>
</organism>
<dbReference type="Proteomes" id="UP001152320">
    <property type="component" value="Chromosome 13"/>
</dbReference>
<feature type="domain" description="MACPF" evidence="4">
    <location>
        <begin position="132"/>
        <end position="193"/>
    </location>
</feature>
<evidence type="ECO:0000256" key="3">
    <source>
        <dbReference type="ARBA" id="ARBA00023134"/>
    </source>
</evidence>
<evidence type="ECO:0000313" key="6">
    <source>
        <dbReference type="EMBL" id="KAJ8031294.1"/>
    </source>
</evidence>
<feature type="domain" description="AIG1-type G" evidence="5">
    <location>
        <begin position="375"/>
        <end position="569"/>
    </location>
</feature>
<dbReference type="PANTHER" id="PTHR10903:SF184">
    <property type="entry name" value="GTP-BINDING PROTEIN A"/>
    <property type="match status" value="1"/>
</dbReference>
<dbReference type="OrthoDB" id="6423392at2759"/>
<keyword evidence="3" id="KW-0342">GTP-binding</keyword>
<dbReference type="Pfam" id="PF01823">
    <property type="entry name" value="MACPF"/>
    <property type="match status" value="1"/>
</dbReference>
<dbReference type="EMBL" id="JAIZAY010000013">
    <property type="protein sequence ID" value="KAJ8031294.1"/>
    <property type="molecule type" value="Genomic_DNA"/>
</dbReference>
<dbReference type="Pfam" id="PF04548">
    <property type="entry name" value="AIG1"/>
    <property type="match status" value="1"/>
</dbReference>
<dbReference type="PANTHER" id="PTHR10903">
    <property type="entry name" value="GTPASE, IMAP FAMILY MEMBER-RELATED"/>
    <property type="match status" value="1"/>
</dbReference>
<keyword evidence="7" id="KW-1185">Reference proteome</keyword>
<evidence type="ECO:0000256" key="2">
    <source>
        <dbReference type="ARBA" id="ARBA00022741"/>
    </source>
</evidence>
<dbReference type="InterPro" id="IPR020864">
    <property type="entry name" value="MACPF"/>
</dbReference>
<dbReference type="Gene3D" id="3.40.50.300">
    <property type="entry name" value="P-loop containing nucleotide triphosphate hydrolases"/>
    <property type="match status" value="1"/>
</dbReference>
<keyword evidence="2" id="KW-0547">Nucleotide-binding</keyword>
<dbReference type="InterPro" id="IPR045058">
    <property type="entry name" value="GIMA/IAN/Toc"/>
</dbReference>
<protein>
    <submittedName>
        <fullName evidence="6">GTPase IMAP family member 7</fullName>
    </submittedName>
</protein>
<evidence type="ECO:0000313" key="7">
    <source>
        <dbReference type="Proteomes" id="UP001152320"/>
    </source>
</evidence>
<dbReference type="GO" id="GO:0005525">
    <property type="term" value="F:GTP binding"/>
    <property type="evidence" value="ECO:0007669"/>
    <property type="project" value="UniProtKB-KW"/>
</dbReference>
<evidence type="ECO:0000259" key="4">
    <source>
        <dbReference type="Pfam" id="PF01823"/>
    </source>
</evidence>
<dbReference type="InterPro" id="IPR006703">
    <property type="entry name" value="G_AIG1"/>
</dbReference>
<accession>A0A9Q1BRK5</accession>
<gene>
    <name evidence="6" type="ORF">HOLleu_27979</name>
</gene>